<evidence type="ECO:0000313" key="3">
    <source>
        <dbReference type="EMBL" id="EFX03509.1"/>
    </source>
</evidence>
<evidence type="ECO:0000313" key="4">
    <source>
        <dbReference type="Proteomes" id="UP000007796"/>
    </source>
</evidence>
<accession>F0XDL6</accession>
<reference evidence="3 4" key="1">
    <citation type="journal article" date="2011" name="Proc. Natl. Acad. Sci. U.S.A.">
        <title>Genome and transcriptome analyses of the mountain pine beetle-fungal symbiont Grosmannia clavigera, a lodgepole pine pathogen.</title>
        <authorList>
            <person name="DiGuistini S."/>
            <person name="Wang Y."/>
            <person name="Liao N.Y."/>
            <person name="Taylor G."/>
            <person name="Tanguay P."/>
            <person name="Feau N."/>
            <person name="Henrissat B."/>
            <person name="Chan S.K."/>
            <person name="Hesse-Orce U."/>
            <person name="Alamouti S.M."/>
            <person name="Tsui C.K.M."/>
            <person name="Docking R.T."/>
            <person name="Levasseur A."/>
            <person name="Haridas S."/>
            <person name="Robertson G."/>
            <person name="Birol I."/>
            <person name="Holt R.A."/>
            <person name="Marra M.A."/>
            <person name="Hamelin R.C."/>
            <person name="Hirst M."/>
            <person name="Jones S.J.M."/>
            <person name="Bohlmann J."/>
            <person name="Breuil C."/>
        </authorList>
    </citation>
    <scope>NUCLEOTIDE SEQUENCE [LARGE SCALE GENOMIC DNA]</scope>
    <source>
        <strain evidence="4">kw1407 / UAMH 11150</strain>
    </source>
</reference>
<dbReference type="GeneID" id="25977573"/>
<dbReference type="PANTHER" id="PTHR43591:SF31">
    <property type="entry name" value="LAEA-LIKE, PUTATIVE (AFU_ORTHOLOGUE AFUA_8G01930)-RELATED"/>
    <property type="match status" value="1"/>
</dbReference>
<dbReference type="CDD" id="cd02440">
    <property type="entry name" value="AdoMet_MTases"/>
    <property type="match status" value="1"/>
</dbReference>
<dbReference type="GO" id="GO:0008168">
    <property type="term" value="F:methyltransferase activity"/>
    <property type="evidence" value="ECO:0007669"/>
    <property type="project" value="UniProtKB-KW"/>
</dbReference>
<dbReference type="InterPro" id="IPR029063">
    <property type="entry name" value="SAM-dependent_MTases_sf"/>
</dbReference>
<dbReference type="Gene3D" id="3.40.50.150">
    <property type="entry name" value="Vaccinia Virus protein VP39"/>
    <property type="match status" value="1"/>
</dbReference>
<name>F0XDL6_GROCL</name>
<protein>
    <submittedName>
        <fullName evidence="3">Methyltransferase type 12</fullName>
    </submittedName>
</protein>
<sequence length="311" mass="35365">MAEYTVVQGPMQVDDNRDDDLGYDDGASYENGRRYHAFREGAYLVPNDDEEQQRMDLGHHIYRLILKGDLSLAPIGEHRQHVLDLGTGTGIWALDFADQYPSAEVLGTDLSPIQPQWTAPNCSFEVDDFEEEWTYRRKFDYIHAREIEGCVGDPDKLFQRAFENLAPGGYFEIQTVCAKFVTDDGSDKFAGSAMQWASLISEALTKFGKPWDTASEWMDKIKAAGFTDVQQVIRKCPIGAWPKDPALKEIGKFQFVQQQQAVDSYTPGILSKVLGWKEDEIQVLIAKAKKDLRNPNVHLYIPVYFIWGRKP</sequence>
<proteinExistence type="inferred from homology"/>
<dbReference type="AlphaFoldDB" id="F0XDL6"/>
<keyword evidence="3" id="KW-0489">Methyltransferase</keyword>
<dbReference type="RefSeq" id="XP_014172991.1">
    <property type="nucleotide sequence ID" value="XM_014317516.1"/>
</dbReference>
<dbReference type="InParanoid" id="F0XDL6"/>
<dbReference type="GO" id="GO:0032259">
    <property type="term" value="P:methylation"/>
    <property type="evidence" value="ECO:0007669"/>
    <property type="project" value="UniProtKB-KW"/>
</dbReference>
<dbReference type="STRING" id="655863.F0XDL6"/>
<dbReference type="eggNOG" id="ENOG502QSKG">
    <property type="taxonomic scope" value="Eukaryota"/>
</dbReference>
<dbReference type="Pfam" id="PF13489">
    <property type="entry name" value="Methyltransf_23"/>
    <property type="match status" value="1"/>
</dbReference>
<gene>
    <name evidence="3" type="ORF">CMQ_437</name>
</gene>
<dbReference type="HOGENOM" id="CLU_010595_0_2_1"/>
<dbReference type="PANTHER" id="PTHR43591">
    <property type="entry name" value="METHYLTRANSFERASE"/>
    <property type="match status" value="1"/>
</dbReference>
<evidence type="ECO:0000256" key="2">
    <source>
        <dbReference type="SAM" id="MobiDB-lite"/>
    </source>
</evidence>
<dbReference type="SUPFAM" id="SSF53335">
    <property type="entry name" value="S-adenosyl-L-methionine-dependent methyltransferases"/>
    <property type="match status" value="1"/>
</dbReference>
<keyword evidence="3" id="KW-0808">Transferase</keyword>
<dbReference type="Proteomes" id="UP000007796">
    <property type="component" value="Unassembled WGS sequence"/>
</dbReference>
<comment type="similarity">
    <text evidence="1">Belongs to the methyltransferase superfamily. LaeA methyltransferase family.</text>
</comment>
<feature type="region of interest" description="Disordered" evidence="2">
    <location>
        <begin position="1"/>
        <end position="21"/>
    </location>
</feature>
<dbReference type="OrthoDB" id="2013972at2759"/>
<evidence type="ECO:0000256" key="1">
    <source>
        <dbReference type="ARBA" id="ARBA00038158"/>
    </source>
</evidence>
<organism evidence="4">
    <name type="scientific">Grosmannia clavigera (strain kw1407 / UAMH 11150)</name>
    <name type="common">Blue stain fungus</name>
    <name type="synonym">Graphiocladiella clavigera</name>
    <dbReference type="NCBI Taxonomy" id="655863"/>
    <lineage>
        <taxon>Eukaryota</taxon>
        <taxon>Fungi</taxon>
        <taxon>Dikarya</taxon>
        <taxon>Ascomycota</taxon>
        <taxon>Pezizomycotina</taxon>
        <taxon>Sordariomycetes</taxon>
        <taxon>Sordariomycetidae</taxon>
        <taxon>Ophiostomatales</taxon>
        <taxon>Ophiostomataceae</taxon>
        <taxon>Leptographium</taxon>
    </lineage>
</organism>
<dbReference type="EMBL" id="GL629765">
    <property type="protein sequence ID" value="EFX03509.1"/>
    <property type="molecule type" value="Genomic_DNA"/>
</dbReference>
<keyword evidence="4" id="KW-1185">Reference proteome</keyword>